<organism evidence="8 9">
    <name type="scientific">Hevea brasiliensis</name>
    <name type="common">Para rubber tree</name>
    <name type="synonym">Siphonia brasiliensis</name>
    <dbReference type="NCBI Taxonomy" id="3981"/>
    <lineage>
        <taxon>Eukaryota</taxon>
        <taxon>Viridiplantae</taxon>
        <taxon>Streptophyta</taxon>
        <taxon>Embryophyta</taxon>
        <taxon>Tracheophyta</taxon>
        <taxon>Spermatophyta</taxon>
        <taxon>Magnoliopsida</taxon>
        <taxon>eudicotyledons</taxon>
        <taxon>Gunneridae</taxon>
        <taxon>Pentapetalae</taxon>
        <taxon>rosids</taxon>
        <taxon>fabids</taxon>
        <taxon>Malpighiales</taxon>
        <taxon>Euphorbiaceae</taxon>
        <taxon>Crotonoideae</taxon>
        <taxon>Micrandreae</taxon>
        <taxon>Hevea</taxon>
    </lineage>
</organism>
<dbReference type="PANTHER" id="PTHR36766:SF51">
    <property type="entry name" value="DISEASE RESISTANCE RPP13-LIKE PROTEIN 1"/>
    <property type="match status" value="1"/>
</dbReference>
<dbReference type="InterPro" id="IPR041118">
    <property type="entry name" value="Rx_N"/>
</dbReference>
<keyword evidence="5" id="KW-0175">Coiled coil</keyword>
<evidence type="ECO:0000259" key="7">
    <source>
        <dbReference type="Pfam" id="PF18052"/>
    </source>
</evidence>
<evidence type="ECO:0000313" key="9">
    <source>
        <dbReference type="Proteomes" id="UP000467840"/>
    </source>
</evidence>
<dbReference type="GO" id="GO:0043531">
    <property type="term" value="F:ADP binding"/>
    <property type="evidence" value="ECO:0007669"/>
    <property type="project" value="InterPro"/>
</dbReference>
<dbReference type="InterPro" id="IPR002182">
    <property type="entry name" value="NB-ARC"/>
</dbReference>
<evidence type="ECO:0000259" key="6">
    <source>
        <dbReference type="Pfam" id="PF00931"/>
    </source>
</evidence>
<keyword evidence="2" id="KW-0547">Nucleotide-binding</keyword>
<protein>
    <recommendedName>
        <fullName evidence="10">Rx N-terminal domain-containing protein</fullName>
    </recommendedName>
</protein>
<dbReference type="Proteomes" id="UP000467840">
    <property type="component" value="Chromosome 7"/>
</dbReference>
<keyword evidence="3" id="KW-0611">Plant defense</keyword>
<dbReference type="PRINTS" id="PR00364">
    <property type="entry name" value="DISEASERSIST"/>
</dbReference>
<feature type="coiled-coil region" evidence="5">
    <location>
        <begin position="118"/>
        <end position="145"/>
    </location>
</feature>
<reference evidence="8 9" key="1">
    <citation type="journal article" date="2020" name="Mol. Plant">
        <title>The Chromosome-Based Rubber Tree Genome Provides New Insights into Spurge Genome Evolution and Rubber Biosynthesis.</title>
        <authorList>
            <person name="Liu J."/>
            <person name="Shi C."/>
            <person name="Shi C.C."/>
            <person name="Li W."/>
            <person name="Zhang Q.J."/>
            <person name="Zhang Y."/>
            <person name="Li K."/>
            <person name="Lu H.F."/>
            <person name="Shi C."/>
            <person name="Zhu S.T."/>
            <person name="Xiao Z.Y."/>
            <person name="Nan H."/>
            <person name="Yue Y."/>
            <person name="Zhu X.G."/>
            <person name="Wu Y."/>
            <person name="Hong X.N."/>
            <person name="Fan G.Y."/>
            <person name="Tong Y."/>
            <person name="Zhang D."/>
            <person name="Mao C.L."/>
            <person name="Liu Y.L."/>
            <person name="Hao S.J."/>
            <person name="Liu W.Q."/>
            <person name="Lv M.Q."/>
            <person name="Zhang H.B."/>
            <person name="Liu Y."/>
            <person name="Hu-Tang G.R."/>
            <person name="Wang J.P."/>
            <person name="Wang J.H."/>
            <person name="Sun Y.H."/>
            <person name="Ni S.B."/>
            <person name="Chen W.B."/>
            <person name="Zhang X.C."/>
            <person name="Jiao Y.N."/>
            <person name="Eichler E.E."/>
            <person name="Li G.H."/>
            <person name="Liu X."/>
            <person name="Gao L.Z."/>
        </authorList>
    </citation>
    <scope>NUCLEOTIDE SEQUENCE [LARGE SCALE GENOMIC DNA]</scope>
    <source>
        <strain evidence="9">cv. GT1</strain>
        <tissue evidence="8">Leaf</tissue>
    </source>
</reference>
<keyword evidence="9" id="KW-1185">Reference proteome</keyword>
<evidence type="ECO:0000313" key="8">
    <source>
        <dbReference type="EMBL" id="KAF2293712.1"/>
    </source>
</evidence>
<sequence>MEIVTTTGGAILTSVFTALFDQLASQDLLKYAREGKVLNEVNEWKDILEEIYVVLDDAEEQQMTNQLVKLWANKLRDLAYDVEDILDEFDFDARRRKLEAGAKVRKLIPASCAGLKFNAKMISKIKEITIRLEEIRSQKNRLDLRVIAGESSSSVRERRPTTSVVNKEEVYGREEDKKAILEFLNAESSEAGVSVISIIGMGGLGKTTLAQLVFNEAKMNFDLAAWVLVGDDFDVFRITQTIFQWFGGHYDGKDLNFLQVKLKEMLLEEKFLIVLDDVWNEKYGDWNLPWSFRVWGKRK</sequence>
<feature type="domain" description="Disease resistance N-terminal" evidence="7">
    <location>
        <begin position="12"/>
        <end position="102"/>
    </location>
</feature>
<evidence type="ECO:0000256" key="1">
    <source>
        <dbReference type="ARBA" id="ARBA00022737"/>
    </source>
</evidence>
<dbReference type="PANTHER" id="PTHR36766">
    <property type="entry name" value="PLANT BROAD-SPECTRUM MILDEW RESISTANCE PROTEIN RPW8"/>
    <property type="match status" value="1"/>
</dbReference>
<dbReference type="GO" id="GO:0006952">
    <property type="term" value="P:defense response"/>
    <property type="evidence" value="ECO:0007669"/>
    <property type="project" value="UniProtKB-KW"/>
</dbReference>
<dbReference type="AlphaFoldDB" id="A0A6A6KXG6"/>
<name>A0A6A6KXG6_HEVBR</name>
<evidence type="ECO:0008006" key="10">
    <source>
        <dbReference type="Google" id="ProtNLM"/>
    </source>
</evidence>
<keyword evidence="1" id="KW-0677">Repeat</keyword>
<comment type="caution">
    <text evidence="8">The sequence shown here is derived from an EMBL/GenBank/DDBJ whole genome shotgun (WGS) entry which is preliminary data.</text>
</comment>
<dbReference type="EMBL" id="JAAGAX010000013">
    <property type="protein sequence ID" value="KAF2293712.1"/>
    <property type="molecule type" value="Genomic_DNA"/>
</dbReference>
<accession>A0A6A6KXG6</accession>
<dbReference type="GO" id="GO:0005524">
    <property type="term" value="F:ATP binding"/>
    <property type="evidence" value="ECO:0007669"/>
    <property type="project" value="UniProtKB-KW"/>
</dbReference>
<dbReference type="Pfam" id="PF18052">
    <property type="entry name" value="Rx_N"/>
    <property type="match status" value="1"/>
</dbReference>
<keyword evidence="4" id="KW-0067">ATP-binding</keyword>
<proteinExistence type="predicted"/>
<gene>
    <name evidence="8" type="ORF">GH714_004257</name>
</gene>
<dbReference type="Gene3D" id="1.20.5.4130">
    <property type="match status" value="1"/>
</dbReference>
<dbReference type="Pfam" id="PF00931">
    <property type="entry name" value="NB-ARC"/>
    <property type="match status" value="1"/>
</dbReference>
<dbReference type="SUPFAM" id="SSF52540">
    <property type="entry name" value="P-loop containing nucleoside triphosphate hydrolases"/>
    <property type="match status" value="1"/>
</dbReference>
<dbReference type="Gene3D" id="3.40.50.300">
    <property type="entry name" value="P-loop containing nucleotide triphosphate hydrolases"/>
    <property type="match status" value="1"/>
</dbReference>
<evidence type="ECO:0000256" key="3">
    <source>
        <dbReference type="ARBA" id="ARBA00022821"/>
    </source>
</evidence>
<evidence type="ECO:0000256" key="2">
    <source>
        <dbReference type="ARBA" id="ARBA00022741"/>
    </source>
</evidence>
<feature type="domain" description="NB-ARC" evidence="6">
    <location>
        <begin position="174"/>
        <end position="286"/>
    </location>
</feature>
<dbReference type="InterPro" id="IPR027417">
    <property type="entry name" value="P-loop_NTPase"/>
</dbReference>
<evidence type="ECO:0000256" key="5">
    <source>
        <dbReference type="SAM" id="Coils"/>
    </source>
</evidence>
<evidence type="ECO:0000256" key="4">
    <source>
        <dbReference type="ARBA" id="ARBA00022840"/>
    </source>
</evidence>